<evidence type="ECO:0000256" key="5">
    <source>
        <dbReference type="ARBA" id="ARBA00037569"/>
    </source>
</evidence>
<evidence type="ECO:0000256" key="12">
    <source>
        <dbReference type="PIRSR" id="PIRSR005461-1"/>
    </source>
</evidence>
<sequence length="199" mass="22481">MTHPYQDHYFHRAKKEHYLARAVYKLEEIQNKHRLVRRGNRVLDLGAAPGSWIQLTHRIVGPKGLVVGVDLHPITHPFPDHVVTLQQDIFDEALIGLLASQYGPFDVVLSDMAPKTSGVKTADAARSELLFERALDVAAEVLRPGGHFLAKIFQGDAFHTLLARVKKSFRRVKVVKPDASRKQSREIYVLAMEFKGKND</sequence>
<accession>A0A832EJB1</accession>
<feature type="binding site" evidence="11">
    <location>
        <position position="70"/>
    </location>
    <ligand>
        <name>S-adenosyl-L-methionine</name>
        <dbReference type="ChEBI" id="CHEBI:59789"/>
    </ligand>
</feature>
<protein>
    <recommendedName>
        <fullName evidence="7 11">Ribosomal RNA large subunit methyltransferase E</fullName>
        <ecNumber evidence="6 11">2.1.1.166</ecNumber>
    </recommendedName>
    <alternativeName>
        <fullName evidence="9 11">23S rRNA Um2552 methyltransferase</fullName>
    </alternativeName>
    <alternativeName>
        <fullName evidence="8 11">rRNA (uridine-2'-O-)-methyltransferase</fullName>
    </alternativeName>
</protein>
<comment type="subcellular location">
    <subcellularLocation>
        <location evidence="11">Cytoplasm</location>
    </subcellularLocation>
</comment>
<comment type="catalytic activity">
    <reaction evidence="10 11">
        <text>uridine(2552) in 23S rRNA + S-adenosyl-L-methionine = 2'-O-methyluridine(2552) in 23S rRNA + S-adenosyl-L-homocysteine + H(+)</text>
        <dbReference type="Rhea" id="RHEA:42720"/>
        <dbReference type="Rhea" id="RHEA-COMP:10202"/>
        <dbReference type="Rhea" id="RHEA-COMP:10203"/>
        <dbReference type="ChEBI" id="CHEBI:15378"/>
        <dbReference type="ChEBI" id="CHEBI:57856"/>
        <dbReference type="ChEBI" id="CHEBI:59789"/>
        <dbReference type="ChEBI" id="CHEBI:65315"/>
        <dbReference type="ChEBI" id="CHEBI:74478"/>
        <dbReference type="EC" id="2.1.1.166"/>
    </reaction>
</comment>
<name>A0A832EJB1_9BACT</name>
<evidence type="ECO:0000256" key="1">
    <source>
        <dbReference type="ARBA" id="ARBA00022552"/>
    </source>
</evidence>
<feature type="domain" description="Ribosomal RNA methyltransferase FtsJ" evidence="13">
    <location>
        <begin position="18"/>
        <end position="194"/>
    </location>
</feature>
<dbReference type="PANTHER" id="PTHR10920:SF18">
    <property type="entry name" value="RRNA METHYLTRANSFERASE 2, MITOCHONDRIAL"/>
    <property type="match status" value="1"/>
</dbReference>
<feature type="binding site" evidence="11">
    <location>
        <position position="111"/>
    </location>
    <ligand>
        <name>S-adenosyl-L-methionine</name>
        <dbReference type="ChEBI" id="CHEBI:59789"/>
    </ligand>
</feature>
<feature type="binding site" evidence="11">
    <location>
        <position position="50"/>
    </location>
    <ligand>
        <name>S-adenosyl-L-methionine</name>
        <dbReference type="ChEBI" id="CHEBI:59789"/>
    </ligand>
</feature>
<dbReference type="InterPro" id="IPR002877">
    <property type="entry name" value="RNA_MeTrfase_FtsJ_dom"/>
</dbReference>
<dbReference type="EMBL" id="DSTK01000024">
    <property type="protein sequence ID" value="HFK97329.1"/>
    <property type="molecule type" value="Genomic_DNA"/>
</dbReference>
<dbReference type="InterPro" id="IPR029063">
    <property type="entry name" value="SAM-dependent_MTases_sf"/>
</dbReference>
<feature type="active site" description="Proton acceptor" evidence="11 12">
    <location>
        <position position="151"/>
    </location>
</feature>
<dbReference type="GO" id="GO:0008650">
    <property type="term" value="F:rRNA (uridine-2'-O-)-methyltransferase activity"/>
    <property type="evidence" value="ECO:0007669"/>
    <property type="project" value="UniProtKB-UniRule"/>
</dbReference>
<evidence type="ECO:0000256" key="6">
    <source>
        <dbReference type="ARBA" id="ARBA00038861"/>
    </source>
</evidence>
<dbReference type="Gene3D" id="3.40.50.150">
    <property type="entry name" value="Vaccinia Virus protein VP39"/>
    <property type="match status" value="1"/>
</dbReference>
<dbReference type="GO" id="GO:0005737">
    <property type="term" value="C:cytoplasm"/>
    <property type="evidence" value="ECO:0007669"/>
    <property type="project" value="UniProtKB-SubCell"/>
</dbReference>
<dbReference type="AlphaFoldDB" id="A0A832EJB1"/>
<proteinExistence type="inferred from homology"/>
<keyword evidence="3 11" id="KW-0808">Transferase</keyword>
<dbReference type="EC" id="2.1.1.166" evidence="6 11"/>
<comment type="function">
    <text evidence="5 11">Specifically methylates the uridine in position 2552 of 23S rRNA at the 2'-O position of the ribose in the fully assembled 50S ribosomal subunit.</text>
</comment>
<keyword evidence="4 11" id="KW-0949">S-adenosyl-L-methionine</keyword>
<dbReference type="InterPro" id="IPR015507">
    <property type="entry name" value="rRNA-MeTfrase_E"/>
</dbReference>
<evidence type="ECO:0000313" key="14">
    <source>
        <dbReference type="EMBL" id="HFK97329.1"/>
    </source>
</evidence>
<organism evidence="14">
    <name type="scientific">Desulfacinum infernum</name>
    <dbReference type="NCBI Taxonomy" id="35837"/>
    <lineage>
        <taxon>Bacteria</taxon>
        <taxon>Pseudomonadati</taxon>
        <taxon>Thermodesulfobacteriota</taxon>
        <taxon>Syntrophobacteria</taxon>
        <taxon>Syntrophobacterales</taxon>
        <taxon>Syntrophobacteraceae</taxon>
        <taxon>Desulfacinum</taxon>
    </lineage>
</organism>
<evidence type="ECO:0000259" key="13">
    <source>
        <dbReference type="Pfam" id="PF01728"/>
    </source>
</evidence>
<feature type="binding site" evidence="11">
    <location>
        <position position="52"/>
    </location>
    <ligand>
        <name>S-adenosyl-L-methionine</name>
        <dbReference type="ChEBI" id="CHEBI:59789"/>
    </ligand>
</feature>
<dbReference type="HAMAP" id="MF_01547">
    <property type="entry name" value="RNA_methyltr_E"/>
    <property type="match status" value="1"/>
</dbReference>
<keyword evidence="11" id="KW-0963">Cytoplasm</keyword>
<dbReference type="InterPro" id="IPR050082">
    <property type="entry name" value="RNA_methyltr_RlmE"/>
</dbReference>
<evidence type="ECO:0000256" key="7">
    <source>
        <dbReference type="ARBA" id="ARBA00041129"/>
    </source>
</evidence>
<dbReference type="SUPFAM" id="SSF53335">
    <property type="entry name" value="S-adenosyl-L-methionine-dependent methyltransferases"/>
    <property type="match status" value="1"/>
</dbReference>
<feature type="binding site" evidence="11">
    <location>
        <position position="88"/>
    </location>
    <ligand>
        <name>S-adenosyl-L-methionine</name>
        <dbReference type="ChEBI" id="CHEBI:59789"/>
    </ligand>
</feature>
<evidence type="ECO:0000256" key="4">
    <source>
        <dbReference type="ARBA" id="ARBA00022691"/>
    </source>
</evidence>
<evidence type="ECO:0000256" key="8">
    <source>
        <dbReference type="ARBA" id="ARBA00041995"/>
    </source>
</evidence>
<dbReference type="PIRSF" id="PIRSF005461">
    <property type="entry name" value="23S_rRNA_mtase"/>
    <property type="match status" value="1"/>
</dbReference>
<evidence type="ECO:0000256" key="9">
    <source>
        <dbReference type="ARBA" id="ARBA00042745"/>
    </source>
</evidence>
<evidence type="ECO:0000256" key="3">
    <source>
        <dbReference type="ARBA" id="ARBA00022679"/>
    </source>
</evidence>
<evidence type="ECO:0000256" key="11">
    <source>
        <dbReference type="HAMAP-Rule" id="MF_01547"/>
    </source>
</evidence>
<comment type="caution">
    <text evidence="14">The sequence shown here is derived from an EMBL/GenBank/DDBJ whole genome shotgun (WGS) entry which is preliminary data.</text>
</comment>
<dbReference type="Pfam" id="PF01728">
    <property type="entry name" value="FtsJ"/>
    <property type="match status" value="1"/>
</dbReference>
<evidence type="ECO:0000256" key="2">
    <source>
        <dbReference type="ARBA" id="ARBA00022603"/>
    </source>
</evidence>
<gene>
    <name evidence="11" type="primary">rlmE</name>
    <name evidence="11" type="synonym">ftsJ</name>
    <name evidence="11" type="synonym">rrmJ</name>
    <name evidence="14" type="ORF">ENS06_08395</name>
</gene>
<evidence type="ECO:0000256" key="10">
    <source>
        <dbReference type="ARBA" id="ARBA00048970"/>
    </source>
</evidence>
<dbReference type="CDD" id="cd02440">
    <property type="entry name" value="AdoMet_MTases"/>
    <property type="match status" value="1"/>
</dbReference>
<reference evidence="14" key="1">
    <citation type="journal article" date="2020" name="mSystems">
        <title>Genome- and Community-Level Interaction Insights into Carbon Utilization and Element Cycling Functions of Hydrothermarchaeota in Hydrothermal Sediment.</title>
        <authorList>
            <person name="Zhou Z."/>
            <person name="Liu Y."/>
            <person name="Xu W."/>
            <person name="Pan J."/>
            <person name="Luo Z.H."/>
            <person name="Li M."/>
        </authorList>
    </citation>
    <scope>NUCLEOTIDE SEQUENCE [LARGE SCALE GENOMIC DNA]</scope>
    <source>
        <strain evidence="14">SpSt-456</strain>
    </source>
</reference>
<comment type="similarity">
    <text evidence="11">Belongs to the class I-like SAM-binding methyltransferase superfamily. RNA methyltransferase RlmE family.</text>
</comment>
<keyword evidence="1 11" id="KW-0698">rRNA processing</keyword>
<keyword evidence="2 11" id="KW-0489">Methyltransferase</keyword>
<dbReference type="PANTHER" id="PTHR10920">
    <property type="entry name" value="RIBOSOMAL RNA METHYLTRANSFERASE"/>
    <property type="match status" value="1"/>
</dbReference>